<dbReference type="InterPro" id="IPR011551">
    <property type="entry name" value="NTP_PyrPHydrolase_MazG"/>
</dbReference>
<sequence length="269" mass="29924">MPDDQPTDSAADGLTRLRAIMRALRDPETGCPWDIEQDFASIAPYTIEEAYEVADAIERAAWDDLRGELGDLLLQVVFHAQIADDHGLFGFDDVANAISDKMVARHPHVFGDESRDKSAEQQTRDWEAVKAAERAAAAETGTLDGVALGLPALMRAVKLQKRAARVGFDWPESGQVLDKLVEEARELREANMSRHIEEEFGDLLFVMANLARHMKVDPEAALRRANAKFTRRFERIEALLAAQGRTPAESDLAEMDALWNRAKAEEKSA</sequence>
<evidence type="ECO:0000313" key="6">
    <source>
        <dbReference type="EMBL" id="RKF15074.1"/>
    </source>
</evidence>
<dbReference type="Pfam" id="PF03819">
    <property type="entry name" value="MazG"/>
    <property type="match status" value="2"/>
</dbReference>
<accession>A0A3A8ATX9</accession>
<dbReference type="Gene3D" id="1.10.287.1080">
    <property type="entry name" value="MazG-like"/>
    <property type="match status" value="2"/>
</dbReference>
<name>A0A3A8ATX9_9RHOB</name>
<comment type="similarity">
    <text evidence="2">Belongs to the nucleoside triphosphate pyrophosphohydrolase family.</text>
</comment>
<dbReference type="AlphaFoldDB" id="A0A3A8ATX9"/>
<dbReference type="InterPro" id="IPR004518">
    <property type="entry name" value="MazG-like_dom"/>
</dbReference>
<dbReference type="EC" id="3.6.1.8" evidence="3"/>
<dbReference type="RefSeq" id="WP_121166181.1">
    <property type="nucleotide sequence ID" value="NZ_RAPE01000002.1"/>
</dbReference>
<keyword evidence="7" id="KW-1185">Reference proteome</keyword>
<evidence type="ECO:0000256" key="1">
    <source>
        <dbReference type="ARBA" id="ARBA00052141"/>
    </source>
</evidence>
<dbReference type="GO" id="GO:0006203">
    <property type="term" value="P:dGTP catabolic process"/>
    <property type="evidence" value="ECO:0007669"/>
    <property type="project" value="TreeGrafter"/>
</dbReference>
<evidence type="ECO:0000259" key="5">
    <source>
        <dbReference type="Pfam" id="PF03819"/>
    </source>
</evidence>
<dbReference type="GO" id="GO:0047693">
    <property type="term" value="F:ATP diphosphatase activity"/>
    <property type="evidence" value="ECO:0007669"/>
    <property type="project" value="UniProtKB-EC"/>
</dbReference>
<keyword evidence="6" id="KW-0378">Hydrolase</keyword>
<dbReference type="PANTHER" id="PTHR30522">
    <property type="entry name" value="NUCLEOSIDE TRIPHOSPHATE PYROPHOSPHOHYDROLASE"/>
    <property type="match status" value="1"/>
</dbReference>
<feature type="domain" description="NTP pyrophosphohydrolase MazG-like" evidence="5">
    <location>
        <begin position="37"/>
        <end position="110"/>
    </location>
</feature>
<dbReference type="InterPro" id="IPR048011">
    <property type="entry name" value="NTP-PPase_MazG-like_C"/>
</dbReference>
<dbReference type="FunFam" id="1.10.287.1080:FF:000001">
    <property type="entry name" value="Nucleoside triphosphate pyrophosphohydrolase"/>
    <property type="match status" value="1"/>
</dbReference>
<dbReference type="NCBIfam" id="NF007113">
    <property type="entry name" value="PRK09562.1"/>
    <property type="match status" value="1"/>
</dbReference>
<dbReference type="FunFam" id="1.10.287.1080:FF:000003">
    <property type="entry name" value="Nucleoside triphosphate pyrophosphohydrolase"/>
    <property type="match status" value="1"/>
</dbReference>
<protein>
    <recommendedName>
        <fullName evidence="4">Nucleoside triphosphate pyrophosphohydrolase</fullName>
        <ecNumber evidence="3">3.6.1.8</ecNumber>
    </recommendedName>
</protein>
<evidence type="ECO:0000256" key="3">
    <source>
        <dbReference type="ARBA" id="ARBA00066372"/>
    </source>
</evidence>
<dbReference type="GO" id="GO:0046047">
    <property type="term" value="P:TTP catabolic process"/>
    <property type="evidence" value="ECO:0007669"/>
    <property type="project" value="TreeGrafter"/>
</dbReference>
<dbReference type="GO" id="GO:0046081">
    <property type="term" value="P:dUTP catabolic process"/>
    <property type="evidence" value="ECO:0007669"/>
    <property type="project" value="TreeGrafter"/>
</dbReference>
<gene>
    <name evidence="6" type="ORF">D6850_09465</name>
</gene>
<dbReference type="InterPro" id="IPR048015">
    <property type="entry name" value="NTP-PPase_MazG-like_N"/>
</dbReference>
<evidence type="ECO:0000313" key="7">
    <source>
        <dbReference type="Proteomes" id="UP000281128"/>
    </source>
</evidence>
<organism evidence="6 7">
    <name type="scientific">Roseovarius spongiae</name>
    <dbReference type="NCBI Taxonomy" id="2320272"/>
    <lineage>
        <taxon>Bacteria</taxon>
        <taxon>Pseudomonadati</taxon>
        <taxon>Pseudomonadota</taxon>
        <taxon>Alphaproteobacteria</taxon>
        <taxon>Rhodobacterales</taxon>
        <taxon>Roseobacteraceae</taxon>
        <taxon>Roseovarius</taxon>
    </lineage>
</organism>
<proteinExistence type="inferred from homology"/>
<comment type="catalytic activity">
    <reaction evidence="1">
        <text>ATP + H2O = AMP + diphosphate + H(+)</text>
        <dbReference type="Rhea" id="RHEA:14245"/>
        <dbReference type="ChEBI" id="CHEBI:15377"/>
        <dbReference type="ChEBI" id="CHEBI:15378"/>
        <dbReference type="ChEBI" id="CHEBI:30616"/>
        <dbReference type="ChEBI" id="CHEBI:33019"/>
        <dbReference type="ChEBI" id="CHEBI:456215"/>
        <dbReference type="EC" id="3.6.1.8"/>
    </reaction>
</comment>
<dbReference type="NCBIfam" id="TIGR00444">
    <property type="entry name" value="mazG"/>
    <property type="match status" value="1"/>
</dbReference>
<dbReference type="GO" id="GO:0046076">
    <property type="term" value="P:dTTP catabolic process"/>
    <property type="evidence" value="ECO:0007669"/>
    <property type="project" value="TreeGrafter"/>
</dbReference>
<evidence type="ECO:0000256" key="4">
    <source>
        <dbReference type="ARBA" id="ARBA00074799"/>
    </source>
</evidence>
<dbReference type="CDD" id="cd11529">
    <property type="entry name" value="NTP-PPase_MazG_Cterm"/>
    <property type="match status" value="1"/>
</dbReference>
<dbReference type="GO" id="GO:0046052">
    <property type="term" value="P:UTP catabolic process"/>
    <property type="evidence" value="ECO:0007669"/>
    <property type="project" value="TreeGrafter"/>
</dbReference>
<dbReference type="PANTHER" id="PTHR30522:SF0">
    <property type="entry name" value="NUCLEOSIDE TRIPHOSPHATE PYROPHOSPHOHYDROLASE"/>
    <property type="match status" value="1"/>
</dbReference>
<reference evidence="6 7" key="1">
    <citation type="submission" date="2018-09" db="EMBL/GenBank/DDBJ databases">
        <title>Roseovarius spongiae sp. nov., isolated from a marine sponge.</title>
        <authorList>
            <person name="Zhuang L."/>
            <person name="Luo L."/>
        </authorList>
    </citation>
    <scope>NUCLEOTIDE SEQUENCE [LARGE SCALE GENOMIC DNA]</scope>
    <source>
        <strain evidence="6 7">HN-E21</strain>
    </source>
</reference>
<dbReference type="OrthoDB" id="9808939at2"/>
<dbReference type="SUPFAM" id="SSF101386">
    <property type="entry name" value="all-alpha NTP pyrophosphatases"/>
    <property type="match status" value="2"/>
</dbReference>
<dbReference type="GO" id="GO:0006950">
    <property type="term" value="P:response to stress"/>
    <property type="evidence" value="ECO:0007669"/>
    <property type="project" value="UniProtKB-ARBA"/>
</dbReference>
<dbReference type="Proteomes" id="UP000281128">
    <property type="component" value="Unassembled WGS sequence"/>
</dbReference>
<dbReference type="GO" id="GO:0046061">
    <property type="term" value="P:dATP catabolic process"/>
    <property type="evidence" value="ECO:0007669"/>
    <property type="project" value="TreeGrafter"/>
</dbReference>
<evidence type="ECO:0000256" key="2">
    <source>
        <dbReference type="ARBA" id="ARBA00061115"/>
    </source>
</evidence>
<feature type="domain" description="NTP pyrophosphohydrolase MazG-like" evidence="5">
    <location>
        <begin position="177"/>
        <end position="233"/>
    </location>
</feature>
<comment type="caution">
    <text evidence="6">The sequence shown here is derived from an EMBL/GenBank/DDBJ whole genome shotgun (WGS) entry which is preliminary data.</text>
</comment>
<dbReference type="EMBL" id="RAPE01000002">
    <property type="protein sequence ID" value="RKF15074.1"/>
    <property type="molecule type" value="Genomic_DNA"/>
</dbReference>
<dbReference type="CDD" id="cd11528">
    <property type="entry name" value="NTP-PPase_MazG_Nterm"/>
    <property type="match status" value="1"/>
</dbReference>